<evidence type="ECO:0000259" key="5">
    <source>
        <dbReference type="Pfam" id="PF00149"/>
    </source>
</evidence>
<evidence type="ECO:0000256" key="1">
    <source>
        <dbReference type="ARBA" id="ARBA00022723"/>
    </source>
</evidence>
<dbReference type="InterPro" id="IPR004843">
    <property type="entry name" value="Calcineurin-like_PHP"/>
</dbReference>
<dbReference type="InterPro" id="IPR050884">
    <property type="entry name" value="CNP_phosphodiesterase-III"/>
</dbReference>
<organism evidence="6 7">
    <name type="scientific">Sphingomonas sediminicola</name>
    <dbReference type="NCBI Taxonomy" id="386874"/>
    <lineage>
        <taxon>Bacteria</taxon>
        <taxon>Pseudomonadati</taxon>
        <taxon>Pseudomonadota</taxon>
        <taxon>Alphaproteobacteria</taxon>
        <taxon>Sphingomonadales</taxon>
        <taxon>Sphingomonadaceae</taxon>
        <taxon>Sphingomonas</taxon>
    </lineage>
</organism>
<gene>
    <name evidence="6" type="ORF">H9L14_09055</name>
</gene>
<dbReference type="PANTHER" id="PTHR42988">
    <property type="entry name" value="PHOSPHOHYDROLASE"/>
    <property type="match status" value="1"/>
</dbReference>
<keyword evidence="2" id="KW-0378">Hydrolase</keyword>
<dbReference type="Proteomes" id="UP000516105">
    <property type="component" value="Chromosome"/>
</dbReference>
<keyword evidence="3" id="KW-0408">Iron</keyword>
<evidence type="ECO:0000313" key="7">
    <source>
        <dbReference type="Proteomes" id="UP000516105"/>
    </source>
</evidence>
<dbReference type="Pfam" id="PF00149">
    <property type="entry name" value="Metallophos"/>
    <property type="match status" value="1"/>
</dbReference>
<keyword evidence="1" id="KW-0479">Metal-binding</keyword>
<accession>A0ABX6T529</accession>
<evidence type="ECO:0000256" key="3">
    <source>
        <dbReference type="ARBA" id="ARBA00023004"/>
    </source>
</evidence>
<reference evidence="6 7" key="1">
    <citation type="submission" date="2020-08" db="EMBL/GenBank/DDBJ databases">
        <title>Genome sequence of Sphingomonas sediminicola KACC 15039T.</title>
        <authorList>
            <person name="Hyun D.-W."/>
            <person name="Bae J.-W."/>
        </authorList>
    </citation>
    <scope>NUCLEOTIDE SEQUENCE [LARGE SCALE GENOMIC DNA]</scope>
    <source>
        <strain evidence="6 7">KACC 15039</strain>
    </source>
</reference>
<sequence>MARLIHLSDLHFGAHDPKLVEAVAQRVDEEKPDLVVISGDFTQRARIEQFKEACEFLDRLREAGHDVLAVPGNHDVPLYDVFRRFLSPLTRYRRFIDETLCPFHELPGVSLLGINTARSLTFKDGRISHEQLKFIRETFDRSNPNSLRVLVTHHPLFALPVGETGDVERAAGRSELALDAAADAGVDMLLAGHHHTASTHSARDLVTRAGPALVVQAGTATSTRLRDEEQSFNRIDIEAEGVTLTLQTWSGEKFESSTAQRFELDGDHWRLAGAETTHDEPAH</sequence>
<dbReference type="Gene3D" id="3.60.21.10">
    <property type="match status" value="1"/>
</dbReference>
<dbReference type="EMBL" id="CP060782">
    <property type="protein sequence ID" value="QNP44890.1"/>
    <property type="molecule type" value="Genomic_DNA"/>
</dbReference>
<comment type="similarity">
    <text evidence="4">Belongs to the cyclic nucleotide phosphodiesterase class-III family.</text>
</comment>
<keyword evidence="7" id="KW-1185">Reference proteome</keyword>
<feature type="domain" description="Calcineurin-like phosphoesterase" evidence="5">
    <location>
        <begin position="3"/>
        <end position="196"/>
    </location>
</feature>
<name>A0ABX6T529_9SPHN</name>
<dbReference type="SUPFAM" id="SSF56300">
    <property type="entry name" value="Metallo-dependent phosphatases"/>
    <property type="match status" value="1"/>
</dbReference>
<dbReference type="InterPro" id="IPR029052">
    <property type="entry name" value="Metallo-depent_PP-like"/>
</dbReference>
<evidence type="ECO:0000256" key="4">
    <source>
        <dbReference type="ARBA" id="ARBA00025742"/>
    </source>
</evidence>
<proteinExistence type="inferred from homology"/>
<dbReference type="PANTHER" id="PTHR42988:SF2">
    <property type="entry name" value="CYCLIC NUCLEOTIDE PHOSPHODIESTERASE CBUA0032-RELATED"/>
    <property type="match status" value="1"/>
</dbReference>
<protein>
    <submittedName>
        <fullName evidence="6">Metallophosphoesterase</fullName>
    </submittedName>
</protein>
<evidence type="ECO:0000256" key="2">
    <source>
        <dbReference type="ARBA" id="ARBA00022801"/>
    </source>
</evidence>
<dbReference type="RefSeq" id="WP_187707847.1">
    <property type="nucleotide sequence ID" value="NZ_CP060782.1"/>
</dbReference>
<evidence type="ECO:0000313" key="6">
    <source>
        <dbReference type="EMBL" id="QNP44890.1"/>
    </source>
</evidence>